<gene>
    <name evidence="6" type="ORF">ETQ85_14275</name>
</gene>
<dbReference type="AlphaFoldDB" id="A0A6C2CPU5"/>
<protein>
    <submittedName>
        <fullName evidence="6">4Fe-4S dicluster domain-containing protein</fullName>
    </submittedName>
</protein>
<keyword evidence="7" id="KW-1185">Reference proteome</keyword>
<comment type="caution">
    <text evidence="6">The sequence shown here is derived from an EMBL/GenBank/DDBJ whole genome shotgun (WGS) entry which is preliminary data.</text>
</comment>
<evidence type="ECO:0000313" key="7">
    <source>
        <dbReference type="Proteomes" id="UP000389128"/>
    </source>
</evidence>
<keyword evidence="3" id="KW-0408">Iron</keyword>
<dbReference type="GO" id="GO:0051539">
    <property type="term" value="F:4 iron, 4 sulfur cluster binding"/>
    <property type="evidence" value="ECO:0007669"/>
    <property type="project" value="UniProtKB-KW"/>
</dbReference>
<name>A0A6C2CPU5_9RHOO</name>
<dbReference type="InterPro" id="IPR050572">
    <property type="entry name" value="Fe-S_Ferredoxin"/>
</dbReference>
<dbReference type="InterPro" id="IPR017896">
    <property type="entry name" value="4Fe4S_Fe-S-bd"/>
</dbReference>
<dbReference type="PANTHER" id="PTHR43687:SF4">
    <property type="entry name" value="BLR5484 PROTEIN"/>
    <property type="match status" value="1"/>
</dbReference>
<dbReference type="Pfam" id="PF13187">
    <property type="entry name" value="Fer4_9"/>
    <property type="match status" value="1"/>
</dbReference>
<evidence type="ECO:0000256" key="2">
    <source>
        <dbReference type="ARBA" id="ARBA00022723"/>
    </source>
</evidence>
<dbReference type="Gene3D" id="3.30.70.20">
    <property type="match status" value="2"/>
</dbReference>
<accession>A0A6C2CPU5</accession>
<dbReference type="PROSITE" id="PS51379">
    <property type="entry name" value="4FE4S_FER_2"/>
    <property type="match status" value="2"/>
</dbReference>
<feature type="domain" description="4Fe-4S ferredoxin-type" evidence="5">
    <location>
        <begin position="86"/>
        <end position="115"/>
    </location>
</feature>
<feature type="domain" description="4Fe-4S ferredoxin-type" evidence="5">
    <location>
        <begin position="55"/>
        <end position="84"/>
    </location>
</feature>
<evidence type="ECO:0000256" key="3">
    <source>
        <dbReference type="ARBA" id="ARBA00023004"/>
    </source>
</evidence>
<feature type="non-terminal residue" evidence="6">
    <location>
        <position position="118"/>
    </location>
</feature>
<keyword evidence="2" id="KW-0479">Metal-binding</keyword>
<keyword evidence="1" id="KW-0004">4Fe-4S</keyword>
<dbReference type="InterPro" id="IPR017900">
    <property type="entry name" value="4Fe4S_Fe_S_CS"/>
</dbReference>
<dbReference type="PANTHER" id="PTHR43687">
    <property type="entry name" value="ADENYLYLSULFATE REDUCTASE, BETA SUBUNIT"/>
    <property type="match status" value="1"/>
</dbReference>
<evidence type="ECO:0000256" key="1">
    <source>
        <dbReference type="ARBA" id="ARBA00022485"/>
    </source>
</evidence>
<evidence type="ECO:0000313" key="6">
    <source>
        <dbReference type="EMBL" id="TYC56064.1"/>
    </source>
</evidence>
<evidence type="ECO:0000259" key="5">
    <source>
        <dbReference type="PROSITE" id="PS51379"/>
    </source>
</evidence>
<dbReference type="OrthoDB" id="9784571at2"/>
<dbReference type="EMBL" id="SDKK01000012">
    <property type="protein sequence ID" value="TYC56064.1"/>
    <property type="molecule type" value="Genomic_DNA"/>
</dbReference>
<keyword evidence="4" id="KW-0411">Iron-sulfur</keyword>
<dbReference type="GO" id="GO:0046872">
    <property type="term" value="F:metal ion binding"/>
    <property type="evidence" value="ECO:0007669"/>
    <property type="project" value="UniProtKB-KW"/>
</dbReference>
<proteinExistence type="predicted"/>
<sequence length="118" mass="12463">MAACHASAPALGTAARFHPQDDKRGTLDLCFRHLAGLAPADVVAPIALPEGSPYGRLAIDKDKCTLCLACINACPVKALSDDESQPRLRFREASCVQCGLCVATCPEDALQLSARLDL</sequence>
<reference evidence="6 7" key="1">
    <citation type="submission" date="2019-01" db="EMBL/GenBank/DDBJ databases">
        <title>Zoogloea oleivorans genome sequencing and assembly.</title>
        <authorList>
            <person name="Tancsics A."/>
            <person name="Farkas M."/>
            <person name="Kriszt B."/>
            <person name="Maroti G."/>
            <person name="Horvath B."/>
        </authorList>
    </citation>
    <scope>NUCLEOTIDE SEQUENCE [LARGE SCALE GENOMIC DNA]</scope>
    <source>
        <strain evidence="6 7">Buc</strain>
    </source>
</reference>
<dbReference type="PROSITE" id="PS00198">
    <property type="entry name" value="4FE4S_FER_1"/>
    <property type="match status" value="2"/>
</dbReference>
<dbReference type="Proteomes" id="UP000389128">
    <property type="component" value="Unassembled WGS sequence"/>
</dbReference>
<evidence type="ECO:0000256" key="4">
    <source>
        <dbReference type="ARBA" id="ARBA00023014"/>
    </source>
</evidence>
<dbReference type="SUPFAM" id="SSF54862">
    <property type="entry name" value="4Fe-4S ferredoxins"/>
    <property type="match status" value="1"/>
</dbReference>
<organism evidence="6 7">
    <name type="scientific">Zoogloea oleivorans</name>
    <dbReference type="NCBI Taxonomy" id="1552750"/>
    <lineage>
        <taxon>Bacteria</taxon>
        <taxon>Pseudomonadati</taxon>
        <taxon>Pseudomonadota</taxon>
        <taxon>Betaproteobacteria</taxon>
        <taxon>Rhodocyclales</taxon>
        <taxon>Zoogloeaceae</taxon>
        <taxon>Zoogloea</taxon>
    </lineage>
</organism>